<proteinExistence type="predicted"/>
<dbReference type="InterPro" id="IPR001810">
    <property type="entry name" value="F-box_dom"/>
</dbReference>
<reference evidence="3 4" key="1">
    <citation type="journal article" date="2019" name="Nat. Ecol. Evol.">
        <title>Megaphylogeny resolves global patterns of mushroom evolution.</title>
        <authorList>
            <person name="Varga T."/>
            <person name="Krizsan K."/>
            <person name="Foldi C."/>
            <person name="Dima B."/>
            <person name="Sanchez-Garcia M."/>
            <person name="Sanchez-Ramirez S."/>
            <person name="Szollosi G.J."/>
            <person name="Szarkandi J.G."/>
            <person name="Papp V."/>
            <person name="Albert L."/>
            <person name="Andreopoulos W."/>
            <person name="Angelini C."/>
            <person name="Antonin V."/>
            <person name="Barry K.W."/>
            <person name="Bougher N.L."/>
            <person name="Buchanan P."/>
            <person name="Buyck B."/>
            <person name="Bense V."/>
            <person name="Catcheside P."/>
            <person name="Chovatia M."/>
            <person name="Cooper J."/>
            <person name="Damon W."/>
            <person name="Desjardin D."/>
            <person name="Finy P."/>
            <person name="Geml J."/>
            <person name="Haridas S."/>
            <person name="Hughes K."/>
            <person name="Justo A."/>
            <person name="Karasinski D."/>
            <person name="Kautmanova I."/>
            <person name="Kiss B."/>
            <person name="Kocsube S."/>
            <person name="Kotiranta H."/>
            <person name="LaButti K.M."/>
            <person name="Lechner B.E."/>
            <person name="Liimatainen K."/>
            <person name="Lipzen A."/>
            <person name="Lukacs Z."/>
            <person name="Mihaltcheva S."/>
            <person name="Morgado L.N."/>
            <person name="Niskanen T."/>
            <person name="Noordeloos M.E."/>
            <person name="Ohm R.A."/>
            <person name="Ortiz-Santana B."/>
            <person name="Ovrebo C."/>
            <person name="Racz N."/>
            <person name="Riley R."/>
            <person name="Savchenko A."/>
            <person name="Shiryaev A."/>
            <person name="Soop K."/>
            <person name="Spirin V."/>
            <person name="Szebenyi C."/>
            <person name="Tomsovsky M."/>
            <person name="Tulloss R.E."/>
            <person name="Uehling J."/>
            <person name="Grigoriev I.V."/>
            <person name="Vagvolgyi C."/>
            <person name="Papp T."/>
            <person name="Martin F.M."/>
            <person name="Miettinen O."/>
            <person name="Hibbett D.S."/>
            <person name="Nagy L.G."/>
        </authorList>
    </citation>
    <scope>NUCLEOTIDE SEQUENCE [LARGE SCALE GENOMIC DNA]</scope>
    <source>
        <strain evidence="3 4">CBS 166.37</strain>
    </source>
</reference>
<evidence type="ECO:0000313" key="4">
    <source>
        <dbReference type="Proteomes" id="UP000308652"/>
    </source>
</evidence>
<gene>
    <name evidence="3" type="ORF">BDQ12DRAFT_691780</name>
</gene>
<dbReference type="AlphaFoldDB" id="A0A5C3LL26"/>
<evidence type="ECO:0000256" key="1">
    <source>
        <dbReference type="SAM" id="MobiDB-lite"/>
    </source>
</evidence>
<dbReference type="Proteomes" id="UP000308652">
    <property type="component" value="Unassembled WGS sequence"/>
</dbReference>
<feature type="region of interest" description="Disordered" evidence="1">
    <location>
        <begin position="173"/>
        <end position="210"/>
    </location>
</feature>
<dbReference type="OrthoDB" id="3054030at2759"/>
<name>A0A5C3LL26_9AGAR</name>
<keyword evidence="4" id="KW-1185">Reference proteome</keyword>
<dbReference type="EMBL" id="ML213658">
    <property type="protein sequence ID" value="TFK32983.1"/>
    <property type="molecule type" value="Genomic_DNA"/>
</dbReference>
<protein>
    <recommendedName>
        <fullName evidence="2">F-box domain-containing protein</fullName>
    </recommendedName>
</protein>
<dbReference type="Pfam" id="PF12937">
    <property type="entry name" value="F-box-like"/>
    <property type="match status" value="1"/>
</dbReference>
<evidence type="ECO:0000259" key="2">
    <source>
        <dbReference type="Pfam" id="PF12937"/>
    </source>
</evidence>
<sequence length="361" mass="40369">METTTILHLPTEILVQILVLADLSQRQLLELASVSARFNTVAISIFLSSFAIHDPKGTCTVSLGFVHDDLKLDALSGLLMSVDIKSIETLICILPKQGWGRDEIMIQLLRLNSFLYQLSYLKKLVLRFYDDPTYADIRAINDFAQLFGIIITTITSKGCGELIVRNYATEKTLKNGSRPPSETNLYNPSQLSSSGGRRDQGHSKSTSGGRFGSWMSSLFKKKPHVTHANMQHEIQPWVIPYDTLHIQNSIRTLRIEASTLLFDPCFVHTAQLLPDIVSFGLENISLSLSDFSGRLLALKIAFCEKDGDGPSLCFIPHNIPSDFLSTPLLRTNNILEHLSIRRCEKTSATILLPFIVLWVTH</sequence>
<accession>A0A5C3LL26</accession>
<organism evidence="3 4">
    <name type="scientific">Crucibulum laeve</name>
    <dbReference type="NCBI Taxonomy" id="68775"/>
    <lineage>
        <taxon>Eukaryota</taxon>
        <taxon>Fungi</taxon>
        <taxon>Dikarya</taxon>
        <taxon>Basidiomycota</taxon>
        <taxon>Agaricomycotina</taxon>
        <taxon>Agaricomycetes</taxon>
        <taxon>Agaricomycetidae</taxon>
        <taxon>Agaricales</taxon>
        <taxon>Agaricineae</taxon>
        <taxon>Nidulariaceae</taxon>
        <taxon>Crucibulum</taxon>
    </lineage>
</organism>
<evidence type="ECO:0000313" key="3">
    <source>
        <dbReference type="EMBL" id="TFK32983.1"/>
    </source>
</evidence>
<feature type="domain" description="F-box" evidence="2">
    <location>
        <begin position="6"/>
        <end position="44"/>
    </location>
</feature>
<feature type="compositionally biased region" description="Polar residues" evidence="1">
    <location>
        <begin position="174"/>
        <end position="195"/>
    </location>
</feature>